<dbReference type="InterPro" id="IPR053832">
    <property type="entry name" value="DUF6924"/>
</dbReference>
<evidence type="ECO:0000313" key="4">
    <source>
        <dbReference type="Proteomes" id="UP001500192"/>
    </source>
</evidence>
<name>A0ABP8VMI8_9PSEU</name>
<evidence type="ECO:0000259" key="2">
    <source>
        <dbReference type="Pfam" id="PF21962"/>
    </source>
</evidence>
<accession>A0ABP8VMI8</accession>
<protein>
    <recommendedName>
        <fullName evidence="2">DUF6924 domain-containing protein</fullName>
    </recommendedName>
</protein>
<dbReference type="Pfam" id="PF21962">
    <property type="entry name" value="DUF6924"/>
    <property type="match status" value="1"/>
</dbReference>
<feature type="domain" description="DUF6924" evidence="2">
    <location>
        <begin position="10"/>
        <end position="125"/>
    </location>
</feature>
<sequence>MAALPANDRTPLVRTDFSDDGAWQALRDEIGDDWVVVVDDPAYRGLSVADLVALVPDGRLYPALVLADDFSAGERTVLLVDVVEEPGRTLRATPDAARSMISNLSIQNRTFDDYVTSAGPSGVYRLSDRHRQALAALGGFSSVGSSRAVALGRSGSVGEPAQAGGRAEAQQAGQRAEPAQRSVPPEA</sequence>
<evidence type="ECO:0000313" key="3">
    <source>
        <dbReference type="EMBL" id="GAA4667109.1"/>
    </source>
</evidence>
<gene>
    <name evidence="3" type="ORF">GCM10023214_71180</name>
</gene>
<evidence type="ECO:0000256" key="1">
    <source>
        <dbReference type="SAM" id="MobiDB-lite"/>
    </source>
</evidence>
<proteinExistence type="predicted"/>
<feature type="region of interest" description="Disordered" evidence="1">
    <location>
        <begin position="151"/>
        <end position="187"/>
    </location>
</feature>
<keyword evidence="4" id="KW-1185">Reference proteome</keyword>
<comment type="caution">
    <text evidence="3">The sequence shown here is derived from an EMBL/GenBank/DDBJ whole genome shotgun (WGS) entry which is preliminary data.</text>
</comment>
<feature type="compositionally biased region" description="Low complexity" evidence="1">
    <location>
        <begin position="158"/>
        <end position="181"/>
    </location>
</feature>
<dbReference type="Proteomes" id="UP001500192">
    <property type="component" value="Unassembled WGS sequence"/>
</dbReference>
<organism evidence="3 4">
    <name type="scientific">Amycolatopsis dongchuanensis</name>
    <dbReference type="NCBI Taxonomy" id="1070866"/>
    <lineage>
        <taxon>Bacteria</taxon>
        <taxon>Bacillati</taxon>
        <taxon>Actinomycetota</taxon>
        <taxon>Actinomycetes</taxon>
        <taxon>Pseudonocardiales</taxon>
        <taxon>Pseudonocardiaceae</taxon>
        <taxon>Amycolatopsis</taxon>
    </lineage>
</organism>
<dbReference type="EMBL" id="BAABIB010000152">
    <property type="protein sequence ID" value="GAA4667109.1"/>
    <property type="molecule type" value="Genomic_DNA"/>
</dbReference>
<reference evidence="4" key="1">
    <citation type="journal article" date="2019" name="Int. J. Syst. Evol. Microbiol.">
        <title>The Global Catalogue of Microorganisms (GCM) 10K type strain sequencing project: providing services to taxonomists for standard genome sequencing and annotation.</title>
        <authorList>
            <consortium name="The Broad Institute Genomics Platform"/>
            <consortium name="The Broad Institute Genome Sequencing Center for Infectious Disease"/>
            <person name="Wu L."/>
            <person name="Ma J."/>
        </authorList>
    </citation>
    <scope>NUCLEOTIDE SEQUENCE [LARGE SCALE GENOMIC DNA]</scope>
    <source>
        <strain evidence="4">JCM 18054</strain>
    </source>
</reference>